<evidence type="ECO:0000259" key="3">
    <source>
        <dbReference type="Pfam" id="PF24782"/>
    </source>
</evidence>
<keyword evidence="4" id="KW-1185">Reference proteome</keyword>
<feature type="compositionally biased region" description="Polar residues" evidence="2">
    <location>
        <begin position="1394"/>
        <end position="1404"/>
    </location>
</feature>
<dbReference type="InterPro" id="IPR001680">
    <property type="entry name" value="WD40_rpt"/>
</dbReference>
<feature type="compositionally biased region" description="Polar residues" evidence="2">
    <location>
        <begin position="2281"/>
        <end position="2330"/>
    </location>
</feature>
<feature type="region of interest" description="Disordered" evidence="2">
    <location>
        <begin position="1388"/>
        <end position="1423"/>
    </location>
</feature>
<protein>
    <submittedName>
        <fullName evidence="5">Uncharacterized protein LOC101892541 isoform X6</fullName>
    </submittedName>
</protein>
<dbReference type="PANTHER" id="PTHR45589">
    <property type="entry name" value="WD REPEAT DOMAIN 62, ISOFORM G"/>
    <property type="match status" value="1"/>
</dbReference>
<dbReference type="Gene3D" id="2.130.10.10">
    <property type="entry name" value="YVTN repeat-like/Quinoprotein amine dehydrogenase"/>
    <property type="match status" value="4"/>
</dbReference>
<dbReference type="PROSITE" id="PS50294">
    <property type="entry name" value="WD_REPEATS_REGION"/>
    <property type="match status" value="1"/>
</dbReference>
<feature type="compositionally biased region" description="Low complexity" evidence="2">
    <location>
        <begin position="1"/>
        <end position="12"/>
    </location>
</feature>
<dbReference type="Pfam" id="PF00400">
    <property type="entry name" value="WD40"/>
    <property type="match status" value="1"/>
</dbReference>
<feature type="repeat" description="WD" evidence="1">
    <location>
        <begin position="569"/>
        <end position="613"/>
    </location>
</feature>
<feature type="compositionally biased region" description="Low complexity" evidence="2">
    <location>
        <begin position="1101"/>
        <end position="1117"/>
    </location>
</feature>
<evidence type="ECO:0000256" key="1">
    <source>
        <dbReference type="PROSITE-ProRule" id="PRU00221"/>
    </source>
</evidence>
<feature type="compositionally biased region" description="Polar residues" evidence="2">
    <location>
        <begin position="1285"/>
        <end position="1295"/>
    </location>
</feature>
<name>A0A9J7DMZ0_MUSDO</name>
<dbReference type="CTD" id="284403"/>
<dbReference type="GeneID" id="101892541"/>
<feature type="region of interest" description="Disordered" evidence="2">
    <location>
        <begin position="1033"/>
        <end position="1075"/>
    </location>
</feature>
<feature type="region of interest" description="Disordered" evidence="2">
    <location>
        <begin position="2052"/>
        <end position="2082"/>
    </location>
</feature>
<gene>
    <name evidence="5" type="primary">LOC101892541</name>
</gene>
<feature type="region of interest" description="Disordered" evidence="2">
    <location>
        <begin position="2213"/>
        <end position="2237"/>
    </location>
</feature>
<accession>A0A9J7DMZ0</accession>
<dbReference type="InterPro" id="IPR015943">
    <property type="entry name" value="WD40/YVTN_repeat-like_dom_sf"/>
</dbReference>
<feature type="domain" description="MABP1/WDR62 second WD40" evidence="3">
    <location>
        <begin position="442"/>
        <end position="779"/>
    </location>
</feature>
<evidence type="ECO:0000313" key="4">
    <source>
        <dbReference type="Proteomes" id="UP001652621"/>
    </source>
</evidence>
<organism evidence="4 5">
    <name type="scientific">Musca domestica</name>
    <name type="common">House fly</name>
    <dbReference type="NCBI Taxonomy" id="7370"/>
    <lineage>
        <taxon>Eukaryota</taxon>
        <taxon>Metazoa</taxon>
        <taxon>Ecdysozoa</taxon>
        <taxon>Arthropoda</taxon>
        <taxon>Hexapoda</taxon>
        <taxon>Insecta</taxon>
        <taxon>Pterygota</taxon>
        <taxon>Neoptera</taxon>
        <taxon>Endopterygota</taxon>
        <taxon>Diptera</taxon>
        <taxon>Brachycera</taxon>
        <taxon>Muscomorpha</taxon>
        <taxon>Muscoidea</taxon>
        <taxon>Muscidae</taxon>
        <taxon>Musca</taxon>
    </lineage>
</organism>
<dbReference type="GO" id="GO:0072686">
    <property type="term" value="C:mitotic spindle"/>
    <property type="evidence" value="ECO:0007669"/>
    <property type="project" value="TreeGrafter"/>
</dbReference>
<dbReference type="VEuPathDB" id="VectorBase:MDOMA2_021067"/>
<feature type="compositionally biased region" description="Polar residues" evidence="2">
    <location>
        <begin position="1914"/>
        <end position="1923"/>
    </location>
</feature>
<reference evidence="5" key="1">
    <citation type="submission" date="2025-08" db="UniProtKB">
        <authorList>
            <consortium name="RefSeq"/>
        </authorList>
    </citation>
    <scope>IDENTIFICATION</scope>
    <source>
        <strain evidence="5">Aabys</strain>
        <tissue evidence="5">Whole body</tissue>
    </source>
</reference>
<proteinExistence type="predicted"/>
<evidence type="ECO:0000256" key="2">
    <source>
        <dbReference type="SAM" id="MobiDB-lite"/>
    </source>
</evidence>
<feature type="repeat" description="WD" evidence="1">
    <location>
        <begin position="747"/>
        <end position="780"/>
    </location>
</feature>
<feature type="compositionally biased region" description="Polar residues" evidence="2">
    <location>
        <begin position="1135"/>
        <end position="1148"/>
    </location>
</feature>
<dbReference type="SUPFAM" id="SSF50978">
    <property type="entry name" value="WD40 repeat-like"/>
    <property type="match status" value="2"/>
</dbReference>
<dbReference type="CDD" id="cd00200">
    <property type="entry name" value="WD40"/>
    <property type="match status" value="1"/>
</dbReference>
<evidence type="ECO:0000313" key="5">
    <source>
        <dbReference type="RefSeq" id="XP_019895421.1"/>
    </source>
</evidence>
<dbReference type="OrthoDB" id="6154712at2759"/>
<feature type="region of interest" description="Disordered" evidence="2">
    <location>
        <begin position="1"/>
        <end position="44"/>
    </location>
</feature>
<dbReference type="PROSITE" id="PS50082">
    <property type="entry name" value="WD_REPEATS_2"/>
    <property type="match status" value="2"/>
</dbReference>
<dbReference type="GO" id="GO:0007099">
    <property type="term" value="P:centriole replication"/>
    <property type="evidence" value="ECO:0007669"/>
    <property type="project" value="TreeGrafter"/>
</dbReference>
<keyword evidence="1" id="KW-0853">WD repeat</keyword>
<dbReference type="Pfam" id="PF24782">
    <property type="entry name" value="WD40_MABP1-WDR62_2nd"/>
    <property type="match status" value="1"/>
</dbReference>
<dbReference type="Proteomes" id="UP001652621">
    <property type="component" value="Unplaced"/>
</dbReference>
<dbReference type="RefSeq" id="XP_019895421.1">
    <property type="nucleotide sequence ID" value="XM_020039862.2"/>
</dbReference>
<feature type="region of interest" description="Disordered" evidence="2">
    <location>
        <begin position="1735"/>
        <end position="1783"/>
    </location>
</feature>
<dbReference type="FunFam" id="2.130.10.10:FF:000046">
    <property type="entry name" value="WD repeat-containing protein 62 isoform 1"/>
    <property type="match status" value="1"/>
</dbReference>
<feature type="region of interest" description="Disordered" evidence="2">
    <location>
        <begin position="1274"/>
        <end position="1312"/>
    </location>
</feature>
<sequence>MYNSYTNSSNSSPHVQMRRLTPFTPFPNNRQSIPPPPQRSVSTSSLNIPFSAPAHLMQTAFEYPPVPMVHKVAASKYPLNYERTDKIKLKKVLGLTVCSNAALDCSPISGLLAYPAGCTIVLFNAKRQTQAYLVNTSRKAFTSVAFSRCGRYVATGECGMNPAIKVWELEAPNGNLEHCTGGNVVAEFVDHKYAVTCVAFSPTGKFLVSVGSQHDMIVNVFDWKSNLKMASNKISSKVSAVSFAEDGSYFVTVGNRHVKYWYLEGGRKYKDPVPLMGRSAILGDLRDNDFCAVACGKGACAESTYAITRQGHLVEFSSRRLLEKWVQCRTTNANCISVTGQFILVGCAEAIIRIFNASTLEYVTTLPRTHYLGVDVAQGIHINHIMTVPPQAKYPDCIAMAYDEQRSKVTCIYNDHSLYIWDMRDIKRVGKSHSFLYHSTCIWGVETVPYNMERELSHTLPEDSFVTCSSDDTIRVWGLEGCANNEIYRKNIYSKELLKVVYIDDDLNYIKDLEIVGDKGGASSNSNYDGRNGVRCIKISPELEHLASGDRSGNIRIYNLNNLKLITAIEAHESEVLCLEYSNEKIDRKLLASASRDRLIHVFDVAQDYKLLQTLDDHSSSITSIKFVGAGLNFQMISCGADKSIMFRTFQGNIFLRGTHTSGKTTLYDMEVDSNAKHILTACQDRNIRVYGTQNSKHTKTFKGSHSDEGSLIKLSLDPSGIYVATSCTDKTLAVYDYYSNECMARMYGHSELVTGLKFTNDCRHLISASGDGCIFIWQVPHDMIVTMQARLSQQRLRSGHAPIPRSISQALIAPEGIIVESPTPDLHDDHKFAMSPNILQGEVPLTPGYKLSDVGQLPQWAKRKAGVSALANEPESSAMNIPSAANPTSMNNLSSSPSQVGGVAPRPRNRWAQRGQIDADTLTDIRSNSESPLGSVSTTSGIAPAMHHPGFGNTQTSDYNSASSKDIMYNQTYLSEDSSIDSGMETRRELKFIGSNNAGTVPTISVPGAGPSRVGASSTSGTLSVERKPGLRFDTISNNDHDGDIEDISDGERTSSDHGMFYNNISPSTPTDFKVNAMNEEELRKSVRRQKFEKAGLTLSGNGSHTASTGTGTGTSDTEDEGSTPSAENADRSLASTLGGSSESIPQASSSFLQAALPDGPGNLLERGSTNRRSISAKHNTENGKPGVSAPPTITKSYTSTKKEELLKVINEAKQKLDNGARKNGVKKLTAIPEVGYRSLRGSHSISDLSLAGNLDGSRSGLSAANRYAKTAFDPTHNNENKPHTQFVSQSNDVVGSGERSPRLQPPSTPPTNYSPIQLMPPQQHFFNCAAPKSVLQQNCQAMRQVQQQYPPYPHHVGVHQIHPPPGVPFMGPTTQKVQVQQQQKLPTAQQQNKTFSSSTLPASGQVRVKRNPNGNTRRTPSILKHYKSCPVSPVHEEVEWSSDNKSIIITEPKRHSVYADDARTILDMIQADTEKMIEEITRKYGDLDDIGVDVYDPVSGTRHSQIVASKSVPENLAAHRGYLPMGRKNDFGFSPEGSTSPRMVRQPYVPLAPKHSFSEFYVYQEIYQCERKVSLSDILQDNPEQMAEARRLEEARFLETQRHSSASFFLTSNNHFATDRSQESLLSEEFLDDGSYCNSMESILSDESDCKSAPLEQQQVVPKHPGLRNFIIHGPTSTIAAAQMVSKSYGSSPNAYGSFDYYMQQRHLHATAPSNVSPYESFDVSSYNLEKIQTTNDRKNVPPKPISTSKTYPKLAEPSSLVQRNPQQQSFSSSSKVSDDIPTLKCKNQQYSSGVSKSISSDFAQTRWQRNTNPIQTEKAYNEKLFQKKPVKQKPPVPVKPENLKSTLTSTVESATKLQVKEPLKKSCSFEVNADVLKCNSRTASVVRKFERNLQKFEREKQAELQAKKKQGSNMRPSVSSGALAGQSCLKKVSKFDNSPTRRATSMRQKERPKISVRFNTVSQIKYTPSNKRNNGNGCGSTTTTCPLNDINLNVSPSAGSSLPTDYGEKTFEMFISENGNDEHDNMTMDSLKLYTKPGLQQVVDEIKHEREKRDSKHKKNLANTEITQNPHSPTDASTSNQCKNIAKKIDIIEKLIAMEERKFEQIRLATESRMRPFECNTKQRGYVKSLTMNFDMLAKGIEKDIENEQRRILADNSDADLCAYARHIKRNVSLPDVLESTETYALNKKLMEQQQRVQLDCDGVEVELAREVKADSDVDNEDEKEDESEKASMENVEKLLEGNPKNLNPMPVDDSSSSIRRACSLSDLHMGNMGKAGKSTSSSQKTGAAHRNSSATRSASKRNSLQIKGSSTNLSANASMGVLNQSDSETESNSRGRSGSSGQSRTNGPTAANRSYNSKNTNGNNNRRKGNLQTSFNNAPPQDDSSSEETQGSSSNAKPIVPPRPRNLAFDHKNKVINSPNVVKTRGVLEAVEFADLDSNGDPKSQVHNVINKLYTTTQTVLQLHANLRNCEDSLMLKELENAVIMTQNMLTNITQNKNDKNQQPNHAYSSTEQANLENGDYMMMVNNCADLLSNFRMKHKPDDCEKNS</sequence>
<dbReference type="InterPro" id="IPR052779">
    <property type="entry name" value="WDR62"/>
</dbReference>
<dbReference type="InterPro" id="IPR036322">
    <property type="entry name" value="WD40_repeat_dom_sf"/>
</dbReference>
<feature type="region of interest" description="Disordered" evidence="2">
    <location>
        <begin position="2272"/>
        <end position="2410"/>
    </location>
</feature>
<feature type="compositionally biased region" description="Low complexity" evidence="2">
    <location>
        <begin position="2334"/>
        <end position="2368"/>
    </location>
</feature>
<dbReference type="SMART" id="SM00320">
    <property type="entry name" value="WD40"/>
    <property type="match status" value="12"/>
</dbReference>
<feature type="region of interest" description="Disordered" evidence="2">
    <location>
        <begin position="1905"/>
        <end position="1926"/>
    </location>
</feature>
<feature type="compositionally biased region" description="Acidic residues" evidence="2">
    <location>
        <begin position="2220"/>
        <end position="2229"/>
    </location>
</feature>
<feature type="region of interest" description="Disordered" evidence="2">
    <location>
        <begin position="1176"/>
        <end position="1198"/>
    </location>
</feature>
<dbReference type="InterPro" id="IPR056162">
    <property type="entry name" value="WD40_MABP1-WDR62_2nd"/>
</dbReference>
<feature type="compositionally biased region" description="Low complexity" evidence="2">
    <location>
        <begin position="2385"/>
        <end position="2398"/>
    </location>
</feature>
<feature type="region of interest" description="Disordered" evidence="2">
    <location>
        <begin position="1096"/>
        <end position="1148"/>
    </location>
</feature>
<feature type="compositionally biased region" description="Polar residues" evidence="2">
    <location>
        <begin position="2064"/>
        <end position="2082"/>
    </location>
</feature>
<dbReference type="PANTHER" id="PTHR45589:SF1">
    <property type="entry name" value="WD REPEAT DOMAIN 62, ISOFORM G"/>
    <property type="match status" value="1"/>
</dbReference>